<dbReference type="AlphaFoldDB" id="A0A2U1A8Y6"/>
<name>A0A2U1A8Y6_9BURK</name>
<proteinExistence type="predicted"/>
<gene>
    <name evidence="9" type="ORF">C7410_10737</name>
    <name evidence="8" type="ORF">FHX59_004414</name>
</gene>
<evidence type="ECO:0000256" key="2">
    <source>
        <dbReference type="ARBA" id="ARBA00022840"/>
    </source>
</evidence>
<dbReference type="InterPro" id="IPR009057">
    <property type="entry name" value="Homeodomain-like_sf"/>
</dbReference>
<dbReference type="Proteomes" id="UP000247772">
    <property type="component" value="Unassembled WGS sequence"/>
</dbReference>
<dbReference type="InterPro" id="IPR058031">
    <property type="entry name" value="AAA_lid_NorR"/>
</dbReference>
<evidence type="ECO:0000313" key="9">
    <source>
        <dbReference type="EMBL" id="PYE23667.1"/>
    </source>
</evidence>
<dbReference type="SMART" id="SM00382">
    <property type="entry name" value="AAA"/>
    <property type="match status" value="1"/>
</dbReference>
<dbReference type="InterPro" id="IPR025943">
    <property type="entry name" value="Sigma_54_int_dom_ATP-bd_2"/>
</dbReference>
<dbReference type="SUPFAM" id="SSF46689">
    <property type="entry name" value="Homeodomain-like"/>
    <property type="match status" value="1"/>
</dbReference>
<accession>A0A2U1A8Y6</accession>
<feature type="modified residue" description="4-aspartylphosphate" evidence="5">
    <location>
        <position position="52"/>
    </location>
</feature>
<evidence type="ECO:0000256" key="1">
    <source>
        <dbReference type="ARBA" id="ARBA00022741"/>
    </source>
</evidence>
<dbReference type="Gene3D" id="1.10.8.60">
    <property type="match status" value="1"/>
</dbReference>
<dbReference type="FunFam" id="3.40.50.300:FF:000006">
    <property type="entry name" value="DNA-binding transcriptional regulator NtrC"/>
    <property type="match status" value="1"/>
</dbReference>
<dbReference type="CDD" id="cd00156">
    <property type="entry name" value="REC"/>
    <property type="match status" value="1"/>
</dbReference>
<evidence type="ECO:0000256" key="4">
    <source>
        <dbReference type="ARBA" id="ARBA00023163"/>
    </source>
</evidence>
<dbReference type="CDD" id="cd00009">
    <property type="entry name" value="AAA"/>
    <property type="match status" value="1"/>
</dbReference>
<dbReference type="PROSITE" id="PS50045">
    <property type="entry name" value="SIGMA54_INTERACT_4"/>
    <property type="match status" value="1"/>
</dbReference>
<dbReference type="RefSeq" id="WP_110387371.1">
    <property type="nucleotide sequence ID" value="NZ_JACHVZ010000012.1"/>
</dbReference>
<keyword evidence="3" id="KW-0805">Transcription regulation</keyword>
<evidence type="ECO:0000259" key="7">
    <source>
        <dbReference type="PROSITE" id="PS50110"/>
    </source>
</evidence>
<dbReference type="InterPro" id="IPR027417">
    <property type="entry name" value="P-loop_NTPase"/>
</dbReference>
<evidence type="ECO:0000259" key="6">
    <source>
        <dbReference type="PROSITE" id="PS50045"/>
    </source>
</evidence>
<dbReference type="InterPro" id="IPR002197">
    <property type="entry name" value="HTH_Fis"/>
</dbReference>
<dbReference type="Pfam" id="PF00072">
    <property type="entry name" value="Response_reg"/>
    <property type="match status" value="1"/>
</dbReference>
<dbReference type="Gene3D" id="3.40.50.300">
    <property type="entry name" value="P-loop containing nucleotide triphosphate hydrolases"/>
    <property type="match status" value="1"/>
</dbReference>
<keyword evidence="1" id="KW-0547">Nucleotide-binding</keyword>
<dbReference type="Gene3D" id="1.10.10.60">
    <property type="entry name" value="Homeodomain-like"/>
    <property type="match status" value="1"/>
</dbReference>
<organism evidence="9 10">
    <name type="scientific">Paraburkholderia silvatlantica</name>
    <dbReference type="NCBI Taxonomy" id="321895"/>
    <lineage>
        <taxon>Bacteria</taxon>
        <taxon>Pseudomonadati</taxon>
        <taxon>Pseudomonadota</taxon>
        <taxon>Betaproteobacteria</taxon>
        <taxon>Burkholderiales</taxon>
        <taxon>Burkholderiaceae</taxon>
        <taxon>Paraburkholderia</taxon>
    </lineage>
</organism>
<feature type="domain" description="Response regulatory" evidence="7">
    <location>
        <begin position="3"/>
        <end position="119"/>
    </location>
</feature>
<dbReference type="Pfam" id="PF00158">
    <property type="entry name" value="Sigma54_activat"/>
    <property type="match status" value="1"/>
</dbReference>
<evidence type="ECO:0000256" key="5">
    <source>
        <dbReference type="PROSITE-ProRule" id="PRU00169"/>
    </source>
</evidence>
<comment type="caution">
    <text evidence="9">The sequence shown here is derived from an EMBL/GenBank/DDBJ whole genome shotgun (WGS) entry which is preliminary data.</text>
</comment>
<keyword evidence="2" id="KW-0067">ATP-binding</keyword>
<dbReference type="GO" id="GO:0043565">
    <property type="term" value="F:sequence-specific DNA binding"/>
    <property type="evidence" value="ECO:0007669"/>
    <property type="project" value="InterPro"/>
</dbReference>
<dbReference type="Pfam" id="PF02954">
    <property type="entry name" value="HTH_8"/>
    <property type="match status" value="1"/>
</dbReference>
<keyword evidence="4" id="KW-0804">Transcription</keyword>
<evidence type="ECO:0000313" key="10">
    <source>
        <dbReference type="Proteomes" id="UP000247772"/>
    </source>
</evidence>
<dbReference type="InterPro" id="IPR001789">
    <property type="entry name" value="Sig_transdc_resp-reg_receiver"/>
</dbReference>
<dbReference type="EMBL" id="QJSQ01000007">
    <property type="protein sequence ID" value="PYE23667.1"/>
    <property type="molecule type" value="Genomic_DNA"/>
</dbReference>
<dbReference type="InterPro" id="IPR002078">
    <property type="entry name" value="Sigma_54_int"/>
</dbReference>
<dbReference type="InterPro" id="IPR003593">
    <property type="entry name" value="AAA+_ATPase"/>
</dbReference>
<keyword evidence="8" id="KW-0238">DNA-binding</keyword>
<dbReference type="GO" id="GO:0005524">
    <property type="term" value="F:ATP binding"/>
    <property type="evidence" value="ECO:0007669"/>
    <property type="project" value="UniProtKB-KW"/>
</dbReference>
<sequence length="461" mass="49699">MPHALIVEDDPNSLSGLSAILSADGFSVDTAATLAEARAALARFIPDVVLVDLNLPDGGGLELLPHLPAQPPGGALPVIVMTGNATVESAIEGLRHGIWDYLLKPVNIPRLRSLLARIPRPYELTEEVRALRATLRKMGHFGPMLGRSSAIQHVYDTLEQLAPTEAALLVHGEAGTGKEVAARTLHQLSRRRKGPFIVCDARSLVAEAAAGRPLASVLFGHERGAFTGAEQREPGLVDQASGGTLFIDELTDLPREQQQTLLRALDSQTFMRVGGNSEVGTDFRLIAATRAIPREAVQQGALHDDLWLRLDAAAIQLPPLRERDDDAALLALACIDELNQEAQAHGLAGATRLVAPSFIRECLAYDWPGNVRELHERVRRAWHASGEVLETLQAEESSGAGPRDMNGGRVQVTVGTPLADVEEMLIRATLDAVGGTRHRAASLLGISPKTLYNKLQRMRLN</sequence>
<feature type="domain" description="Sigma-54 factor interaction" evidence="6">
    <location>
        <begin position="144"/>
        <end position="383"/>
    </location>
</feature>
<dbReference type="GO" id="GO:0000160">
    <property type="term" value="P:phosphorelay signal transduction system"/>
    <property type="evidence" value="ECO:0007669"/>
    <property type="project" value="InterPro"/>
</dbReference>
<dbReference type="SUPFAM" id="SSF52172">
    <property type="entry name" value="CheY-like"/>
    <property type="match status" value="1"/>
</dbReference>
<dbReference type="InterPro" id="IPR011006">
    <property type="entry name" value="CheY-like_superfamily"/>
</dbReference>
<dbReference type="SMART" id="SM00448">
    <property type="entry name" value="REC"/>
    <property type="match status" value="1"/>
</dbReference>
<protein>
    <submittedName>
        <fullName evidence="8">DNA-binding NtrC family response regulator</fullName>
    </submittedName>
    <submittedName>
        <fullName evidence="9">Two component Fis family sigma54 specific transcriptional regulator (NtrC subfamily)</fullName>
    </submittedName>
</protein>
<reference evidence="9 10" key="1">
    <citation type="submission" date="2018-06" db="EMBL/GenBank/DDBJ databases">
        <title>Genomic Encyclopedia of Type Strains, Phase IV (KMG-V): Genome sequencing to study the core and pangenomes of soil and plant-associated prokaryotes.</title>
        <authorList>
            <person name="Whitman W."/>
        </authorList>
    </citation>
    <scope>NUCLEOTIDE SEQUENCE [LARGE SCALE GENOMIC DNA]</scope>
    <source>
        <strain evidence="9 10">SRCL-318</strain>
        <strain evidence="8 11">SRMrh-85</strain>
    </source>
</reference>
<dbReference type="PROSITE" id="PS00676">
    <property type="entry name" value="SIGMA54_INTERACT_2"/>
    <property type="match status" value="1"/>
</dbReference>
<keyword evidence="5" id="KW-0597">Phosphoprotein</keyword>
<dbReference type="Proteomes" id="UP000533533">
    <property type="component" value="Unassembled WGS sequence"/>
</dbReference>
<keyword evidence="11" id="KW-1185">Reference proteome</keyword>
<dbReference type="PANTHER" id="PTHR32071">
    <property type="entry name" value="TRANSCRIPTIONAL REGULATORY PROTEIN"/>
    <property type="match status" value="1"/>
</dbReference>
<dbReference type="PROSITE" id="PS50110">
    <property type="entry name" value="RESPONSE_REGULATORY"/>
    <property type="match status" value="1"/>
</dbReference>
<evidence type="ECO:0000313" key="11">
    <source>
        <dbReference type="Proteomes" id="UP000533533"/>
    </source>
</evidence>
<dbReference type="Pfam" id="PF25601">
    <property type="entry name" value="AAA_lid_14"/>
    <property type="match status" value="1"/>
</dbReference>
<dbReference type="SUPFAM" id="SSF52540">
    <property type="entry name" value="P-loop containing nucleoside triphosphate hydrolases"/>
    <property type="match status" value="1"/>
</dbReference>
<evidence type="ECO:0000256" key="3">
    <source>
        <dbReference type="ARBA" id="ARBA00023015"/>
    </source>
</evidence>
<dbReference type="PRINTS" id="PR01590">
    <property type="entry name" value="HTHFIS"/>
</dbReference>
<dbReference type="OrthoDB" id="9761705at2"/>
<dbReference type="Gene3D" id="3.40.50.2300">
    <property type="match status" value="1"/>
</dbReference>
<evidence type="ECO:0000313" key="8">
    <source>
        <dbReference type="EMBL" id="MBB2929966.1"/>
    </source>
</evidence>
<dbReference type="EMBL" id="JACHVZ010000012">
    <property type="protein sequence ID" value="MBB2929966.1"/>
    <property type="molecule type" value="Genomic_DNA"/>
</dbReference>
<dbReference type="GO" id="GO:0006355">
    <property type="term" value="P:regulation of DNA-templated transcription"/>
    <property type="evidence" value="ECO:0007669"/>
    <property type="project" value="InterPro"/>
</dbReference>